<organism evidence="1">
    <name type="scientific">marine sediment metagenome</name>
    <dbReference type="NCBI Taxonomy" id="412755"/>
    <lineage>
        <taxon>unclassified sequences</taxon>
        <taxon>metagenomes</taxon>
        <taxon>ecological metagenomes</taxon>
    </lineage>
</organism>
<protein>
    <recommendedName>
        <fullName evidence="2">FAD/NAD(P)-binding domain-containing protein</fullName>
    </recommendedName>
</protein>
<evidence type="ECO:0008006" key="2">
    <source>
        <dbReference type="Google" id="ProtNLM"/>
    </source>
</evidence>
<feature type="non-terminal residue" evidence="1">
    <location>
        <position position="73"/>
    </location>
</feature>
<sequence length="73" mass="7968">AIADTGNNVYLVEKEATIGGHMALFDKTFPTLDCSICVLGPMMTEVKDHPNIELLTYSTVENVDGYIGNFDIT</sequence>
<dbReference type="EMBL" id="BART01041171">
    <property type="protein sequence ID" value="GAH23760.1"/>
    <property type="molecule type" value="Genomic_DNA"/>
</dbReference>
<proteinExistence type="predicted"/>
<dbReference type="AlphaFoldDB" id="X1ETX3"/>
<gene>
    <name evidence="1" type="ORF">S01H4_66462</name>
</gene>
<comment type="caution">
    <text evidence="1">The sequence shown here is derived from an EMBL/GenBank/DDBJ whole genome shotgun (WGS) entry which is preliminary data.</text>
</comment>
<name>X1ETX3_9ZZZZ</name>
<feature type="non-terminal residue" evidence="1">
    <location>
        <position position="1"/>
    </location>
</feature>
<evidence type="ECO:0000313" key="1">
    <source>
        <dbReference type="EMBL" id="GAH23760.1"/>
    </source>
</evidence>
<accession>X1ETX3</accession>
<reference evidence="1" key="1">
    <citation type="journal article" date="2014" name="Front. Microbiol.">
        <title>High frequency of phylogenetically diverse reductive dehalogenase-homologous genes in deep subseafloor sedimentary metagenomes.</title>
        <authorList>
            <person name="Kawai M."/>
            <person name="Futagami T."/>
            <person name="Toyoda A."/>
            <person name="Takaki Y."/>
            <person name="Nishi S."/>
            <person name="Hori S."/>
            <person name="Arai W."/>
            <person name="Tsubouchi T."/>
            <person name="Morono Y."/>
            <person name="Uchiyama I."/>
            <person name="Ito T."/>
            <person name="Fujiyama A."/>
            <person name="Inagaki F."/>
            <person name="Takami H."/>
        </authorList>
    </citation>
    <scope>NUCLEOTIDE SEQUENCE</scope>
    <source>
        <strain evidence="1">Expedition CK06-06</strain>
    </source>
</reference>